<dbReference type="PANTHER" id="PTHR20861">
    <property type="entry name" value="HOMOSERINE/4-DIPHOSPHOCYTIDYL-2-C-METHYL-D-ERYTHRITOL KINASE"/>
    <property type="match status" value="1"/>
</dbReference>
<keyword evidence="2" id="KW-0547">Nucleotide-binding</keyword>
<dbReference type="InterPro" id="IPR013750">
    <property type="entry name" value="GHMP_kinase_C_dom"/>
</dbReference>
<evidence type="ECO:0000256" key="6">
    <source>
        <dbReference type="SAM" id="Phobius"/>
    </source>
</evidence>
<proteinExistence type="predicted"/>
<dbReference type="SUPFAM" id="SSF55060">
    <property type="entry name" value="GHMP Kinase, C-terminal domain"/>
    <property type="match status" value="1"/>
</dbReference>
<feature type="domain" description="GHMP kinase C-terminal" evidence="7">
    <location>
        <begin position="4"/>
        <end position="58"/>
    </location>
</feature>
<evidence type="ECO:0000313" key="8">
    <source>
        <dbReference type="EMBL" id="KAG1535873.1"/>
    </source>
</evidence>
<protein>
    <recommendedName>
        <fullName evidence="7">GHMP kinase C-terminal domain-containing protein</fullName>
    </recommendedName>
</protein>
<evidence type="ECO:0000256" key="5">
    <source>
        <dbReference type="SAM" id="MobiDB-lite"/>
    </source>
</evidence>
<keyword evidence="3" id="KW-0418">Kinase</keyword>
<name>A0A9P6XZB7_RHIOR</name>
<evidence type="ECO:0000256" key="2">
    <source>
        <dbReference type="ARBA" id="ARBA00022741"/>
    </source>
</evidence>
<keyword evidence="1" id="KW-0808">Transferase</keyword>
<sequence length="362" mass="39787">MQDKIHQPYRKTLIPGLPEILSTITPEKYDGLLGICLSGAGPTILALATKNFDEIAQAAIDLFKQHGDFDCFYKVLDVVTDGSTCQTCDPAPLYKSGTFEYDDSCSNIYLFCDPTTNKCNYKGCSNSDYIKNSSFCPDNNSQCTPLLSVGAHCELQRDDECAGSNAICLNSTCFIKGAPLGGNCGADTTVYYSQDADENMVQQTIIRDNCTDGTYCLGSTCVVSKPLNSACDQDRECLSGSCSNEGFCIQGPDVFHVIKAWLWGVLGTAVVVFVLLVLGLLWILHRYQSKKEHAKIMKFFGDNEEFSKYALLNEQEEVNSNRTSVLFLTTPDYLKSQALSTSHKNPSSMSLHQPKTRANQGQ</sequence>
<evidence type="ECO:0000256" key="3">
    <source>
        <dbReference type="ARBA" id="ARBA00022777"/>
    </source>
</evidence>
<evidence type="ECO:0000313" key="9">
    <source>
        <dbReference type="Proteomes" id="UP000717996"/>
    </source>
</evidence>
<keyword evidence="6" id="KW-1133">Transmembrane helix</keyword>
<dbReference type="Pfam" id="PF08544">
    <property type="entry name" value="GHMP_kinases_C"/>
    <property type="match status" value="1"/>
</dbReference>
<dbReference type="AlphaFoldDB" id="A0A9P6XZB7"/>
<comment type="caution">
    <text evidence="8">The sequence shown here is derived from an EMBL/GenBank/DDBJ whole genome shotgun (WGS) entry which is preliminary data.</text>
</comment>
<dbReference type="Proteomes" id="UP000717996">
    <property type="component" value="Unassembled WGS sequence"/>
</dbReference>
<keyword evidence="4" id="KW-0067">ATP-binding</keyword>
<keyword evidence="6" id="KW-0812">Transmembrane</keyword>
<feature type="transmembrane region" description="Helical" evidence="6">
    <location>
        <begin position="260"/>
        <end position="284"/>
    </location>
</feature>
<keyword evidence="6" id="KW-0472">Membrane</keyword>
<evidence type="ECO:0000256" key="1">
    <source>
        <dbReference type="ARBA" id="ARBA00022679"/>
    </source>
</evidence>
<dbReference type="EMBL" id="JAANIT010002635">
    <property type="protein sequence ID" value="KAG1535873.1"/>
    <property type="molecule type" value="Genomic_DNA"/>
</dbReference>
<feature type="region of interest" description="Disordered" evidence="5">
    <location>
        <begin position="340"/>
        <end position="362"/>
    </location>
</feature>
<dbReference type="InterPro" id="IPR036554">
    <property type="entry name" value="GHMP_kinase_C_sf"/>
</dbReference>
<gene>
    <name evidence="8" type="ORF">G6F51_011291</name>
</gene>
<evidence type="ECO:0000259" key="7">
    <source>
        <dbReference type="Pfam" id="PF08544"/>
    </source>
</evidence>
<reference evidence="8" key="1">
    <citation type="journal article" date="2020" name="Microb. Genom.">
        <title>Genetic diversity of clinical and environmental Mucorales isolates obtained from an investigation of mucormycosis cases among solid organ transplant recipients.</title>
        <authorList>
            <person name="Nguyen M.H."/>
            <person name="Kaul D."/>
            <person name="Muto C."/>
            <person name="Cheng S.J."/>
            <person name="Richter R.A."/>
            <person name="Bruno V.M."/>
            <person name="Liu G."/>
            <person name="Beyhan S."/>
            <person name="Sundermann A.J."/>
            <person name="Mounaud S."/>
            <person name="Pasculle A.W."/>
            <person name="Nierman W.C."/>
            <person name="Driscoll E."/>
            <person name="Cumbie R."/>
            <person name="Clancy C.J."/>
            <person name="Dupont C.L."/>
        </authorList>
    </citation>
    <scope>NUCLEOTIDE SEQUENCE</scope>
    <source>
        <strain evidence="8">GL16</strain>
    </source>
</reference>
<dbReference type="PANTHER" id="PTHR20861:SF1">
    <property type="entry name" value="HOMOSERINE KINASE"/>
    <property type="match status" value="1"/>
</dbReference>
<organism evidence="8 9">
    <name type="scientific">Rhizopus oryzae</name>
    <name type="common">Mucormycosis agent</name>
    <name type="synonym">Rhizopus arrhizus var. delemar</name>
    <dbReference type="NCBI Taxonomy" id="64495"/>
    <lineage>
        <taxon>Eukaryota</taxon>
        <taxon>Fungi</taxon>
        <taxon>Fungi incertae sedis</taxon>
        <taxon>Mucoromycota</taxon>
        <taxon>Mucoromycotina</taxon>
        <taxon>Mucoromycetes</taxon>
        <taxon>Mucorales</taxon>
        <taxon>Mucorineae</taxon>
        <taxon>Rhizopodaceae</taxon>
        <taxon>Rhizopus</taxon>
    </lineage>
</organism>
<evidence type="ECO:0000256" key="4">
    <source>
        <dbReference type="ARBA" id="ARBA00022840"/>
    </source>
</evidence>
<dbReference type="GO" id="GO:0016301">
    <property type="term" value="F:kinase activity"/>
    <property type="evidence" value="ECO:0007669"/>
    <property type="project" value="UniProtKB-KW"/>
</dbReference>
<dbReference type="GO" id="GO:0005524">
    <property type="term" value="F:ATP binding"/>
    <property type="evidence" value="ECO:0007669"/>
    <property type="project" value="UniProtKB-KW"/>
</dbReference>
<dbReference type="Gene3D" id="3.30.70.890">
    <property type="entry name" value="GHMP kinase, C-terminal domain"/>
    <property type="match status" value="1"/>
</dbReference>
<accession>A0A9P6XZB7</accession>